<keyword evidence="3" id="KW-1185">Reference proteome</keyword>
<comment type="caution">
    <text evidence="2">The sequence shown here is derived from an EMBL/GenBank/DDBJ whole genome shotgun (WGS) entry which is preliminary data.</text>
</comment>
<name>A0A917WD40_9ACTN</name>
<dbReference type="Proteomes" id="UP000655208">
    <property type="component" value="Unassembled WGS sequence"/>
</dbReference>
<dbReference type="SUPFAM" id="SSF51004">
    <property type="entry name" value="C-terminal (heme d1) domain of cytochrome cd1-nitrite reductase"/>
    <property type="match status" value="1"/>
</dbReference>
<reference evidence="2" key="2">
    <citation type="submission" date="2020-09" db="EMBL/GenBank/DDBJ databases">
        <authorList>
            <person name="Sun Q."/>
            <person name="Zhou Y."/>
        </authorList>
    </citation>
    <scope>NUCLEOTIDE SEQUENCE</scope>
    <source>
        <strain evidence="2">CGMCC 4.7308</strain>
    </source>
</reference>
<dbReference type="InterPro" id="IPR011048">
    <property type="entry name" value="Haem_d1_sf"/>
</dbReference>
<evidence type="ECO:0000313" key="2">
    <source>
        <dbReference type="EMBL" id="GGL93328.1"/>
    </source>
</evidence>
<organism evidence="2 3">
    <name type="scientific">Nakamurella endophytica</name>
    <dbReference type="NCBI Taxonomy" id="1748367"/>
    <lineage>
        <taxon>Bacteria</taxon>
        <taxon>Bacillati</taxon>
        <taxon>Actinomycetota</taxon>
        <taxon>Actinomycetes</taxon>
        <taxon>Nakamurellales</taxon>
        <taxon>Nakamurellaceae</taxon>
        <taxon>Nakamurella</taxon>
    </lineage>
</organism>
<dbReference type="RefSeq" id="WP_188940523.1">
    <property type="nucleotide sequence ID" value="NZ_BMNA01000002.1"/>
</dbReference>
<dbReference type="Gene3D" id="2.130.10.10">
    <property type="entry name" value="YVTN repeat-like/Quinoprotein amine dehydrogenase"/>
    <property type="match status" value="1"/>
</dbReference>
<dbReference type="InterPro" id="IPR019405">
    <property type="entry name" value="Lactonase_7-beta_prop"/>
</dbReference>
<reference evidence="2" key="1">
    <citation type="journal article" date="2014" name="Int. J. Syst. Evol. Microbiol.">
        <title>Complete genome sequence of Corynebacterium casei LMG S-19264T (=DSM 44701T), isolated from a smear-ripened cheese.</title>
        <authorList>
            <consortium name="US DOE Joint Genome Institute (JGI-PGF)"/>
            <person name="Walter F."/>
            <person name="Albersmeier A."/>
            <person name="Kalinowski J."/>
            <person name="Ruckert C."/>
        </authorList>
    </citation>
    <scope>NUCLEOTIDE SEQUENCE</scope>
    <source>
        <strain evidence="2">CGMCC 4.7308</strain>
    </source>
</reference>
<accession>A0A917WD40</accession>
<dbReference type="EMBL" id="BMNA01000002">
    <property type="protein sequence ID" value="GGL93328.1"/>
    <property type="molecule type" value="Genomic_DNA"/>
</dbReference>
<dbReference type="AlphaFoldDB" id="A0A917WD40"/>
<evidence type="ECO:0000313" key="3">
    <source>
        <dbReference type="Proteomes" id="UP000655208"/>
    </source>
</evidence>
<dbReference type="GO" id="GO:0017057">
    <property type="term" value="F:6-phosphogluconolactonase activity"/>
    <property type="evidence" value="ECO:0007669"/>
    <property type="project" value="TreeGrafter"/>
</dbReference>
<dbReference type="InterPro" id="IPR015943">
    <property type="entry name" value="WD40/YVTN_repeat-like_dom_sf"/>
</dbReference>
<proteinExistence type="inferred from homology"/>
<evidence type="ECO:0000256" key="1">
    <source>
        <dbReference type="ARBA" id="ARBA00005564"/>
    </source>
</evidence>
<dbReference type="GO" id="GO:0005829">
    <property type="term" value="C:cytosol"/>
    <property type="evidence" value="ECO:0007669"/>
    <property type="project" value="TreeGrafter"/>
</dbReference>
<dbReference type="PANTHER" id="PTHR30344">
    <property type="entry name" value="6-PHOSPHOGLUCONOLACTONASE-RELATED"/>
    <property type="match status" value="1"/>
</dbReference>
<dbReference type="Pfam" id="PF10282">
    <property type="entry name" value="Lactonase"/>
    <property type="match status" value="1"/>
</dbReference>
<comment type="similarity">
    <text evidence="1">Belongs to the cycloisomerase 2 family.</text>
</comment>
<dbReference type="PANTHER" id="PTHR30344:SF1">
    <property type="entry name" value="6-PHOSPHOGLUCONOLACTONASE"/>
    <property type="match status" value="1"/>
</dbReference>
<protein>
    <submittedName>
        <fullName evidence="2">6-phosphogluconolactonase</fullName>
    </submittedName>
</protein>
<sequence>MTATGPATGSATPSATTGQRLVIGTYTERLPHVDGKAPGILETDYQEGGLGELATTAQVRNPSWVAVTGDGRFLYSVVETTEFEGRPGGGVAAFARDPRTGALTPIGTAPSGGTEPAHLALDPDERFVLVANYRTGSVAVFARQPDGGLGERVEHVQHEGSSTHPVRQTGPHAHQVLFDPVTGLVWVPDLGLDAVLCYRLEADGRLTERPELRIGTVPGAGPRHLAFHPDGRHLFLLNELDNTLVVLRRSGDGFEQVQVASTLPEDWSGHNQTSAVRASTSGRWVWAANRGHDSIAMFAVDPESSRVELRHVEPTRGSEPRDFIETPDGHLLVANQDSDAVVTLAVDEDGGRLSLVGTHAVPTPVCLVLC</sequence>
<gene>
    <name evidence="2" type="primary">pgl</name>
    <name evidence="2" type="ORF">GCM10011594_11470</name>
</gene>
<dbReference type="InterPro" id="IPR050282">
    <property type="entry name" value="Cycloisomerase_2"/>
</dbReference>